<sequence>MRCGYDFEFCEGGSCQDAPEQLLGGSYHYSTKSLVCLQQVGVETSLIAKVKAEKEFSATLEQIEILKGERDSALAFLPLKEKVDNLDDQLSERTGEKKQSEVVEEKVGSLAALLKTCQADLGTSTEAAEYWRVEW</sequence>
<gene>
    <name evidence="1" type="ORF">PIB30_021192</name>
</gene>
<organism evidence="1 2">
    <name type="scientific">Stylosanthes scabra</name>
    <dbReference type="NCBI Taxonomy" id="79078"/>
    <lineage>
        <taxon>Eukaryota</taxon>
        <taxon>Viridiplantae</taxon>
        <taxon>Streptophyta</taxon>
        <taxon>Embryophyta</taxon>
        <taxon>Tracheophyta</taxon>
        <taxon>Spermatophyta</taxon>
        <taxon>Magnoliopsida</taxon>
        <taxon>eudicotyledons</taxon>
        <taxon>Gunneridae</taxon>
        <taxon>Pentapetalae</taxon>
        <taxon>rosids</taxon>
        <taxon>fabids</taxon>
        <taxon>Fabales</taxon>
        <taxon>Fabaceae</taxon>
        <taxon>Papilionoideae</taxon>
        <taxon>50 kb inversion clade</taxon>
        <taxon>dalbergioids sensu lato</taxon>
        <taxon>Dalbergieae</taxon>
        <taxon>Pterocarpus clade</taxon>
        <taxon>Stylosanthes</taxon>
    </lineage>
</organism>
<dbReference type="Proteomes" id="UP001341840">
    <property type="component" value="Unassembled WGS sequence"/>
</dbReference>
<accession>A0ABU6U8N5</accession>
<comment type="caution">
    <text evidence="1">The sequence shown here is derived from an EMBL/GenBank/DDBJ whole genome shotgun (WGS) entry which is preliminary data.</text>
</comment>
<proteinExistence type="predicted"/>
<dbReference type="EMBL" id="JASCZI010120898">
    <property type="protein sequence ID" value="MED6157199.1"/>
    <property type="molecule type" value="Genomic_DNA"/>
</dbReference>
<name>A0ABU6U8N5_9FABA</name>
<protein>
    <submittedName>
        <fullName evidence="1">Uncharacterized protein</fullName>
    </submittedName>
</protein>
<evidence type="ECO:0000313" key="1">
    <source>
        <dbReference type="EMBL" id="MED6157199.1"/>
    </source>
</evidence>
<keyword evidence="2" id="KW-1185">Reference proteome</keyword>
<evidence type="ECO:0000313" key="2">
    <source>
        <dbReference type="Proteomes" id="UP001341840"/>
    </source>
</evidence>
<reference evidence="1 2" key="1">
    <citation type="journal article" date="2023" name="Plants (Basel)">
        <title>Bridging the Gap: Combining Genomics and Transcriptomics Approaches to Understand Stylosanthes scabra, an Orphan Legume from the Brazilian Caatinga.</title>
        <authorList>
            <person name="Ferreira-Neto J.R.C."/>
            <person name="da Silva M.D."/>
            <person name="Binneck E."/>
            <person name="de Melo N.F."/>
            <person name="da Silva R.H."/>
            <person name="de Melo A.L.T.M."/>
            <person name="Pandolfi V."/>
            <person name="Bustamante F.O."/>
            <person name="Brasileiro-Vidal A.C."/>
            <person name="Benko-Iseppon A.M."/>
        </authorList>
    </citation>
    <scope>NUCLEOTIDE SEQUENCE [LARGE SCALE GENOMIC DNA]</scope>
    <source>
        <tissue evidence="1">Leaves</tissue>
    </source>
</reference>